<dbReference type="PANTHER" id="PTHR42939:SF1">
    <property type="entry name" value="ABC TRANSPORTER ATP-BINDING PROTEIN ALBC-RELATED"/>
    <property type="match status" value="1"/>
</dbReference>
<dbReference type="InterPro" id="IPR003439">
    <property type="entry name" value="ABC_transporter-like_ATP-bd"/>
</dbReference>
<evidence type="ECO:0000256" key="2">
    <source>
        <dbReference type="ARBA" id="ARBA00022741"/>
    </source>
</evidence>
<dbReference type="EMBL" id="LN824141">
    <property type="protein sequence ID" value="CEP78227.1"/>
    <property type="molecule type" value="Genomic_DNA"/>
</dbReference>
<dbReference type="AlphaFoldDB" id="A0A0C7NQU6"/>
<sequence length="250" mass="28138">MIELINLTKRFGEDIVAVNNVNLQVKEGKIFGFLGPNGAGKTTTINMMVGLSIPTSGKVIIDGLDIEKYPVQVKKNIGFVPDEPLIFEKITGIVYLNFICDVFEVPLEDRKRRGSWLIKMFKLEKAINDPILTYSHGMKQKLALIAALIHEPKNWILDEPIVGLDPESAFILKNLMKKHASNGNTVFFSTHIMEIAEKICDEIAIIDKGSIVFQGTIEELRQLRGNKSLEQLFLEVTKSESKKVDFSYLD</sequence>
<dbReference type="CDD" id="cd03230">
    <property type="entry name" value="ABC_DR_subfamily_A"/>
    <property type="match status" value="1"/>
</dbReference>
<dbReference type="PANTHER" id="PTHR42939">
    <property type="entry name" value="ABC TRANSPORTER ATP-BINDING PROTEIN ALBC-RELATED"/>
    <property type="match status" value="1"/>
</dbReference>
<dbReference type="InterPro" id="IPR051782">
    <property type="entry name" value="ABC_Transporter_VariousFunc"/>
</dbReference>
<feature type="domain" description="ABC transporter" evidence="4">
    <location>
        <begin position="2"/>
        <end position="233"/>
    </location>
</feature>
<evidence type="ECO:0000256" key="1">
    <source>
        <dbReference type="ARBA" id="ARBA00022448"/>
    </source>
</evidence>
<dbReference type="InterPro" id="IPR003593">
    <property type="entry name" value="AAA+_ATPase"/>
</dbReference>
<dbReference type="PROSITE" id="PS00211">
    <property type="entry name" value="ABC_TRANSPORTER_1"/>
    <property type="match status" value="1"/>
</dbReference>
<dbReference type="SUPFAM" id="SSF52540">
    <property type="entry name" value="P-loop containing nucleoside triphosphate hydrolases"/>
    <property type="match status" value="1"/>
</dbReference>
<dbReference type="Pfam" id="PF00005">
    <property type="entry name" value="ABC_tran"/>
    <property type="match status" value="1"/>
</dbReference>
<dbReference type="Proteomes" id="UP000032809">
    <property type="component" value="Chromosome I"/>
</dbReference>
<dbReference type="SMART" id="SM00382">
    <property type="entry name" value="AAA"/>
    <property type="match status" value="1"/>
</dbReference>
<dbReference type="PROSITE" id="PS50893">
    <property type="entry name" value="ABC_TRANSPORTER_2"/>
    <property type="match status" value="1"/>
</dbReference>
<keyword evidence="3" id="KW-0067">ATP-binding</keyword>
<dbReference type="OrthoDB" id="9775135at2"/>
<dbReference type="KEGG" id="dtn:DTL3_0923"/>
<keyword evidence="6" id="KW-1185">Reference proteome</keyword>
<evidence type="ECO:0000313" key="5">
    <source>
        <dbReference type="EMBL" id="CEP78227.1"/>
    </source>
</evidence>
<keyword evidence="2" id="KW-0547">Nucleotide-binding</keyword>
<dbReference type="PATRIC" id="fig|1006576.9.peg.910"/>
<name>A0A0C7NQU6_DEFTU</name>
<protein>
    <submittedName>
        <fullName evidence="5">ABC transporter-like protein</fullName>
    </submittedName>
</protein>
<dbReference type="STRING" id="1006576.DTL3_0923"/>
<proteinExistence type="predicted"/>
<dbReference type="GO" id="GO:0016887">
    <property type="term" value="F:ATP hydrolysis activity"/>
    <property type="evidence" value="ECO:0007669"/>
    <property type="project" value="InterPro"/>
</dbReference>
<gene>
    <name evidence="5" type="ORF">DTL3_0923</name>
</gene>
<dbReference type="HOGENOM" id="CLU_000604_1_2_0"/>
<dbReference type="InterPro" id="IPR027417">
    <property type="entry name" value="P-loop_NTPase"/>
</dbReference>
<dbReference type="RefSeq" id="WP_045087722.1">
    <property type="nucleotide sequence ID" value="NZ_LN824141.1"/>
</dbReference>
<reference evidence="6" key="1">
    <citation type="submission" date="2014-11" db="EMBL/GenBank/DDBJ databases">
        <authorList>
            <person name="Wibberg D."/>
        </authorList>
    </citation>
    <scope>NUCLEOTIDE SEQUENCE [LARGE SCALE GENOMIC DNA]</scope>
    <source>
        <strain evidence="6">L3</strain>
    </source>
</reference>
<evidence type="ECO:0000259" key="4">
    <source>
        <dbReference type="PROSITE" id="PS50893"/>
    </source>
</evidence>
<accession>A0A0C7NQU6</accession>
<evidence type="ECO:0000313" key="6">
    <source>
        <dbReference type="Proteomes" id="UP000032809"/>
    </source>
</evidence>
<keyword evidence="1" id="KW-0813">Transport</keyword>
<dbReference type="Gene3D" id="3.40.50.300">
    <property type="entry name" value="P-loop containing nucleotide triphosphate hydrolases"/>
    <property type="match status" value="1"/>
</dbReference>
<dbReference type="GO" id="GO:0005524">
    <property type="term" value="F:ATP binding"/>
    <property type="evidence" value="ECO:0007669"/>
    <property type="project" value="UniProtKB-KW"/>
</dbReference>
<dbReference type="InterPro" id="IPR017871">
    <property type="entry name" value="ABC_transporter-like_CS"/>
</dbReference>
<organism evidence="5 6">
    <name type="scientific">Defluviitoga tunisiensis</name>
    <dbReference type="NCBI Taxonomy" id="1006576"/>
    <lineage>
        <taxon>Bacteria</taxon>
        <taxon>Thermotogati</taxon>
        <taxon>Thermotogota</taxon>
        <taxon>Thermotogae</taxon>
        <taxon>Petrotogales</taxon>
        <taxon>Petrotogaceae</taxon>
        <taxon>Defluviitoga</taxon>
    </lineage>
</organism>
<evidence type="ECO:0000256" key="3">
    <source>
        <dbReference type="ARBA" id="ARBA00022840"/>
    </source>
</evidence>